<evidence type="ECO:0000313" key="3">
    <source>
        <dbReference type="EMBL" id="MDV2475061.1"/>
    </source>
</evidence>
<name>A0ABU3WM41_9NOCA</name>
<dbReference type="EMBL" id="WBMO01000001">
    <property type="protein sequence ID" value="MDV2475061.1"/>
    <property type="molecule type" value="Genomic_DNA"/>
</dbReference>
<protein>
    <submittedName>
        <fullName evidence="3">MBL fold metallo-hydrolase</fullName>
    </submittedName>
</protein>
<feature type="compositionally biased region" description="Gly residues" evidence="1">
    <location>
        <begin position="76"/>
        <end position="85"/>
    </location>
</feature>
<proteinExistence type="predicted"/>
<gene>
    <name evidence="3" type="ORF">F8M49_05825</name>
</gene>
<accession>A0ABU3WM41</accession>
<evidence type="ECO:0000259" key="2">
    <source>
        <dbReference type="Pfam" id="PF00753"/>
    </source>
</evidence>
<dbReference type="Pfam" id="PF00753">
    <property type="entry name" value="Lactamase_B"/>
    <property type="match status" value="1"/>
</dbReference>
<dbReference type="InterPro" id="IPR036866">
    <property type="entry name" value="RibonucZ/Hydroxyglut_hydro"/>
</dbReference>
<dbReference type="Proteomes" id="UP001275440">
    <property type="component" value="Unassembled WGS sequence"/>
</dbReference>
<comment type="caution">
    <text evidence="3">The sequence shown here is derived from an EMBL/GenBank/DDBJ whole genome shotgun (WGS) entry which is preliminary data.</text>
</comment>
<feature type="domain" description="Metallo-beta-lactamase" evidence="2">
    <location>
        <begin position="15"/>
        <end position="72"/>
    </location>
</feature>
<evidence type="ECO:0000313" key="4">
    <source>
        <dbReference type="Proteomes" id="UP001275440"/>
    </source>
</evidence>
<reference evidence="3 4" key="1">
    <citation type="submission" date="2019-10" db="EMBL/GenBank/DDBJ databases">
        <title>Draft Genome Assembly of Rhodococcus zopfii DSM44189.</title>
        <authorList>
            <person name="Sutton J.M."/>
            <person name="Akob D.M."/>
            <person name="Bushman T.J."/>
        </authorList>
    </citation>
    <scope>NUCLEOTIDE SEQUENCE [LARGE SCALE GENOMIC DNA]</scope>
    <source>
        <strain evidence="3 4">DSM 44189</strain>
    </source>
</reference>
<dbReference type="Gene3D" id="3.60.15.10">
    <property type="entry name" value="Ribonuclease Z/Hydroxyacylglutathione hydrolase-like"/>
    <property type="match status" value="1"/>
</dbReference>
<dbReference type="SUPFAM" id="SSF56281">
    <property type="entry name" value="Metallo-hydrolase/oxidoreductase"/>
    <property type="match status" value="1"/>
</dbReference>
<feature type="region of interest" description="Disordered" evidence="1">
    <location>
        <begin position="73"/>
        <end position="123"/>
    </location>
</feature>
<organism evidence="3 4">
    <name type="scientific">Rhodococcus zopfii</name>
    <dbReference type="NCBI Taxonomy" id="43772"/>
    <lineage>
        <taxon>Bacteria</taxon>
        <taxon>Bacillati</taxon>
        <taxon>Actinomycetota</taxon>
        <taxon>Actinomycetes</taxon>
        <taxon>Mycobacteriales</taxon>
        <taxon>Nocardiaceae</taxon>
        <taxon>Rhodococcus</taxon>
    </lineage>
</organism>
<dbReference type="InterPro" id="IPR001279">
    <property type="entry name" value="Metallo-B-lactamas"/>
</dbReference>
<sequence>MRRGTGRQFRAVHGRDGGAVVVDTGPDPATVDRCLRRLRVTRIPMLMITHLHADHVGGLDGVLADRSVGVVVTGPGATGRPGGSRPGRDRATVRGADAGNEPGRAVHGRDDHRPGARRRPGRR</sequence>
<keyword evidence="4" id="KW-1185">Reference proteome</keyword>
<evidence type="ECO:0000256" key="1">
    <source>
        <dbReference type="SAM" id="MobiDB-lite"/>
    </source>
</evidence>